<evidence type="ECO:0000313" key="1">
    <source>
        <dbReference type="EMBL" id="QTD54164.1"/>
    </source>
</evidence>
<dbReference type="KEGG" id="scor:J3U87_17095"/>
<accession>A0A8A4TYJ8</accession>
<protein>
    <submittedName>
        <fullName evidence="1">ATP-binding protein</fullName>
    </submittedName>
</protein>
<dbReference type="RefSeq" id="WP_237384262.1">
    <property type="nucleotide sequence ID" value="NZ_CP071793.1"/>
</dbReference>
<dbReference type="EMBL" id="CP071793">
    <property type="protein sequence ID" value="QTD54164.1"/>
    <property type="molecule type" value="Genomic_DNA"/>
</dbReference>
<dbReference type="SUPFAM" id="SSF52540">
    <property type="entry name" value="P-loop containing nucleoside triphosphate hydrolases"/>
    <property type="match status" value="1"/>
</dbReference>
<dbReference type="Proteomes" id="UP000663929">
    <property type="component" value="Chromosome"/>
</dbReference>
<proteinExistence type="predicted"/>
<dbReference type="GO" id="GO:0005524">
    <property type="term" value="F:ATP binding"/>
    <property type="evidence" value="ECO:0007669"/>
    <property type="project" value="UniProtKB-KW"/>
</dbReference>
<keyword evidence="1" id="KW-0547">Nucleotide-binding</keyword>
<keyword evidence="1" id="KW-0067">ATP-binding</keyword>
<dbReference type="Pfam" id="PF13479">
    <property type="entry name" value="AAA_24"/>
    <property type="match status" value="1"/>
</dbReference>
<dbReference type="AlphaFoldDB" id="A0A8A4TYJ8"/>
<reference evidence="1" key="1">
    <citation type="submission" date="2021-03" db="EMBL/GenBank/DDBJ databases">
        <title>Acanthopleuribacteraceae sp. M133.</title>
        <authorList>
            <person name="Wang G."/>
        </authorList>
    </citation>
    <scope>NUCLEOTIDE SEQUENCE</scope>
    <source>
        <strain evidence="1">M133</strain>
    </source>
</reference>
<sequence length="238" mass="26420">MKLPTEKQPKNQSLISQTVLLYGPNKIGKTELCAQIPDTLFLATEAGHNHVEAFVQPIKNWEDFLKACAEIAKMDHSFKVICIDTVTNLLCFCTDHVCAQHGIQHESDMGYGKGYALVRNEFIRALTKLSMLPVGLWMTAHSTEKAIETRTGTRTRIVPNLPEKMGQFILDLADIVALCSVDRNEKGLNQAERVIYTKPSPDYVAGDRSGRLEAKLPMTYAALAKAFEATTPEPQTQA</sequence>
<evidence type="ECO:0000313" key="2">
    <source>
        <dbReference type="Proteomes" id="UP000663929"/>
    </source>
</evidence>
<dbReference type="InterPro" id="IPR027417">
    <property type="entry name" value="P-loop_NTPase"/>
</dbReference>
<organism evidence="1 2">
    <name type="scientific">Sulfidibacter corallicola</name>
    <dbReference type="NCBI Taxonomy" id="2818388"/>
    <lineage>
        <taxon>Bacteria</taxon>
        <taxon>Pseudomonadati</taxon>
        <taxon>Acidobacteriota</taxon>
        <taxon>Holophagae</taxon>
        <taxon>Acanthopleuribacterales</taxon>
        <taxon>Acanthopleuribacteraceae</taxon>
        <taxon>Sulfidibacter</taxon>
    </lineage>
</organism>
<name>A0A8A4TYJ8_SULCO</name>
<keyword evidence="2" id="KW-1185">Reference proteome</keyword>
<gene>
    <name evidence="1" type="ORF">J3U87_17095</name>
</gene>